<dbReference type="Gene3D" id="3.10.310.20">
    <property type="entry name" value="DHHA2 domain"/>
    <property type="match status" value="1"/>
</dbReference>
<reference evidence="12" key="1">
    <citation type="journal article" date="2006" name="Science">
        <title>Ancient noncoding elements conserved in the human genome.</title>
        <authorList>
            <person name="Venkatesh B."/>
            <person name="Kirkness E.F."/>
            <person name="Loh Y.H."/>
            <person name="Halpern A.L."/>
            <person name="Lee A.P."/>
            <person name="Johnson J."/>
            <person name="Dandona N."/>
            <person name="Viswanathan L.D."/>
            <person name="Tay A."/>
            <person name="Venter J.C."/>
            <person name="Strausberg R.L."/>
            <person name="Brenner S."/>
        </authorList>
    </citation>
    <scope>NUCLEOTIDE SEQUENCE [LARGE SCALE GENOMIC DNA]</scope>
</reference>
<dbReference type="InterPro" id="IPR004097">
    <property type="entry name" value="DHHA2"/>
</dbReference>
<dbReference type="SUPFAM" id="SSF64182">
    <property type="entry name" value="DHH phosphoesterases"/>
    <property type="match status" value="1"/>
</dbReference>
<keyword evidence="9" id="KW-0732">Signal</keyword>
<evidence type="ECO:0000256" key="9">
    <source>
        <dbReference type="SAM" id="SignalP"/>
    </source>
</evidence>
<dbReference type="Proteomes" id="UP000314986">
    <property type="component" value="Unassembled WGS sequence"/>
</dbReference>
<protein>
    <recommendedName>
        <fullName evidence="5">Protein prune homolog 2</fullName>
    </recommendedName>
    <alternativeName>
        <fullName evidence="6">BNIP2 motif-containing molecule at the C-terminal region 1</fullName>
    </alternativeName>
</protein>
<dbReference type="GO" id="GO:0016462">
    <property type="term" value="F:pyrophosphatase activity"/>
    <property type="evidence" value="ECO:0007669"/>
    <property type="project" value="InterPro"/>
</dbReference>
<dbReference type="PANTHER" id="PTHR12112:SF11">
    <property type="entry name" value="PROTEIN PRUNE HOMOLOG 2"/>
    <property type="match status" value="1"/>
</dbReference>
<dbReference type="InterPro" id="IPR038222">
    <property type="entry name" value="DHHA2_dom_sf"/>
</dbReference>
<dbReference type="SMART" id="SM00516">
    <property type="entry name" value="SEC14"/>
    <property type="match status" value="1"/>
</dbReference>
<dbReference type="InterPro" id="IPR036865">
    <property type="entry name" value="CRAL-TRIO_dom_sf"/>
</dbReference>
<feature type="region of interest" description="Disordered" evidence="8">
    <location>
        <begin position="2874"/>
        <end position="2897"/>
    </location>
</feature>
<dbReference type="CDD" id="cd00170">
    <property type="entry name" value="SEC14"/>
    <property type="match status" value="1"/>
</dbReference>
<feature type="region of interest" description="Disordered" evidence="8">
    <location>
        <begin position="1847"/>
        <end position="1866"/>
    </location>
</feature>
<dbReference type="Pfam" id="PF12496">
    <property type="entry name" value="BNIP2"/>
    <property type="match status" value="1"/>
</dbReference>
<evidence type="ECO:0000256" key="3">
    <source>
        <dbReference type="ARBA" id="ARBA00022490"/>
    </source>
</evidence>
<reference evidence="11" key="4">
    <citation type="submission" date="2025-08" db="UniProtKB">
        <authorList>
            <consortium name="Ensembl"/>
        </authorList>
    </citation>
    <scope>IDENTIFICATION</scope>
</reference>
<accession>A0A4W3I8W8</accession>
<evidence type="ECO:0000313" key="11">
    <source>
        <dbReference type="Ensembl" id="ENSCMIP00000023423.1"/>
    </source>
</evidence>
<keyword evidence="7" id="KW-0175">Coiled coil</keyword>
<dbReference type="GeneTree" id="ENSGT00940000158364"/>
<feature type="region of interest" description="Disordered" evidence="8">
    <location>
        <begin position="1004"/>
        <end position="1024"/>
    </location>
</feature>
<dbReference type="PANTHER" id="PTHR12112">
    <property type="entry name" value="BNIP - RELATED"/>
    <property type="match status" value="1"/>
</dbReference>
<feature type="chain" id="PRO_5021317652" description="Protein prune homolog 2" evidence="9">
    <location>
        <begin position="17"/>
        <end position="3387"/>
    </location>
</feature>
<feature type="compositionally biased region" description="Low complexity" evidence="8">
    <location>
        <begin position="1854"/>
        <end position="1866"/>
    </location>
</feature>
<dbReference type="SUPFAM" id="SSF52087">
    <property type="entry name" value="CRAL/TRIO domain"/>
    <property type="match status" value="1"/>
</dbReference>
<keyword evidence="12" id="KW-1185">Reference proteome</keyword>
<dbReference type="PROSITE" id="PS50191">
    <property type="entry name" value="CRAL_TRIO"/>
    <property type="match status" value="1"/>
</dbReference>
<evidence type="ECO:0000256" key="1">
    <source>
        <dbReference type="ARBA" id="ARBA00004496"/>
    </source>
</evidence>
<evidence type="ECO:0000256" key="4">
    <source>
        <dbReference type="ARBA" id="ARBA00022703"/>
    </source>
</evidence>
<dbReference type="Gene3D" id="3.40.525.10">
    <property type="entry name" value="CRAL-TRIO lipid binding domain"/>
    <property type="match status" value="1"/>
</dbReference>
<dbReference type="GO" id="GO:0005737">
    <property type="term" value="C:cytoplasm"/>
    <property type="evidence" value="ECO:0007669"/>
    <property type="project" value="UniProtKB-SubCell"/>
</dbReference>
<dbReference type="InterPro" id="IPR022181">
    <property type="entry name" value="Bcl2-/adenovirus-E1B"/>
</dbReference>
<feature type="region of interest" description="Disordered" evidence="8">
    <location>
        <begin position="198"/>
        <end position="226"/>
    </location>
</feature>
<evidence type="ECO:0000256" key="5">
    <source>
        <dbReference type="ARBA" id="ARBA00039860"/>
    </source>
</evidence>
<dbReference type="InterPro" id="IPR038763">
    <property type="entry name" value="DHH_sf"/>
</dbReference>
<keyword evidence="3" id="KW-0963">Cytoplasm</keyword>
<dbReference type="Ensembl" id="ENSCMIT00000023823.1">
    <property type="protein sequence ID" value="ENSCMIP00000023423.1"/>
    <property type="gene ID" value="ENSCMIG00000010486.1"/>
</dbReference>
<feature type="coiled-coil region" evidence="7">
    <location>
        <begin position="2598"/>
        <end position="2625"/>
    </location>
</feature>
<feature type="domain" description="CRAL-TRIO" evidence="10">
    <location>
        <begin position="3191"/>
        <end position="3342"/>
    </location>
</feature>
<dbReference type="SMART" id="SM01131">
    <property type="entry name" value="DHHA2"/>
    <property type="match status" value="1"/>
</dbReference>
<dbReference type="Pfam" id="PF02833">
    <property type="entry name" value="DHHA2"/>
    <property type="match status" value="1"/>
</dbReference>
<dbReference type="InParanoid" id="A0A4W3I8W8"/>
<comment type="similarity">
    <text evidence="2">Belongs to the PPase class C family. Prune subfamily.</text>
</comment>
<feature type="region of interest" description="Disordered" evidence="8">
    <location>
        <begin position="3360"/>
        <end position="3387"/>
    </location>
</feature>
<evidence type="ECO:0000256" key="8">
    <source>
        <dbReference type="SAM" id="MobiDB-lite"/>
    </source>
</evidence>
<reference evidence="12" key="3">
    <citation type="journal article" date="2014" name="Nature">
        <title>Elephant shark genome provides unique insights into gnathostome evolution.</title>
        <authorList>
            <consortium name="International Elephant Shark Genome Sequencing Consortium"/>
            <person name="Venkatesh B."/>
            <person name="Lee A.P."/>
            <person name="Ravi V."/>
            <person name="Maurya A.K."/>
            <person name="Lian M.M."/>
            <person name="Swann J.B."/>
            <person name="Ohta Y."/>
            <person name="Flajnik M.F."/>
            <person name="Sutoh Y."/>
            <person name="Kasahara M."/>
            <person name="Hoon S."/>
            <person name="Gangu V."/>
            <person name="Roy S.W."/>
            <person name="Irimia M."/>
            <person name="Korzh V."/>
            <person name="Kondrychyn I."/>
            <person name="Lim Z.W."/>
            <person name="Tay B.H."/>
            <person name="Tohari S."/>
            <person name="Kong K.W."/>
            <person name="Ho S."/>
            <person name="Lorente-Galdos B."/>
            <person name="Quilez J."/>
            <person name="Marques-Bonet T."/>
            <person name="Raney B.J."/>
            <person name="Ingham P.W."/>
            <person name="Tay A."/>
            <person name="Hillier L.W."/>
            <person name="Minx P."/>
            <person name="Boehm T."/>
            <person name="Wilson R.K."/>
            <person name="Brenner S."/>
            <person name="Warren W.C."/>
        </authorList>
    </citation>
    <scope>NUCLEOTIDE SEQUENCE [LARGE SCALE GENOMIC DNA]</scope>
</reference>
<reference evidence="12" key="2">
    <citation type="journal article" date="2007" name="PLoS Biol.">
        <title>Survey sequencing and comparative analysis of the elephant shark (Callorhinchus milii) genome.</title>
        <authorList>
            <person name="Venkatesh B."/>
            <person name="Kirkness E.F."/>
            <person name="Loh Y.H."/>
            <person name="Halpern A.L."/>
            <person name="Lee A.P."/>
            <person name="Johnson J."/>
            <person name="Dandona N."/>
            <person name="Viswanathan L.D."/>
            <person name="Tay A."/>
            <person name="Venter J.C."/>
            <person name="Strausberg R.L."/>
            <person name="Brenner S."/>
        </authorList>
    </citation>
    <scope>NUCLEOTIDE SEQUENCE [LARGE SCALE GENOMIC DNA]</scope>
</reference>
<dbReference type="InterPro" id="IPR001251">
    <property type="entry name" value="CRAL-TRIO_dom"/>
</dbReference>
<evidence type="ECO:0000259" key="10">
    <source>
        <dbReference type="PROSITE" id="PS50191"/>
    </source>
</evidence>
<reference evidence="11" key="5">
    <citation type="submission" date="2025-09" db="UniProtKB">
        <authorList>
            <consortium name="Ensembl"/>
        </authorList>
    </citation>
    <scope>IDENTIFICATION</scope>
</reference>
<feature type="signal peptide" evidence="9">
    <location>
        <begin position="1"/>
        <end position="16"/>
    </location>
</feature>
<evidence type="ECO:0000256" key="6">
    <source>
        <dbReference type="ARBA" id="ARBA00042084"/>
    </source>
</evidence>
<feature type="compositionally biased region" description="Polar residues" evidence="8">
    <location>
        <begin position="3369"/>
        <end position="3387"/>
    </location>
</feature>
<feature type="compositionally biased region" description="Polar residues" evidence="8">
    <location>
        <begin position="198"/>
        <end position="211"/>
    </location>
</feature>
<sequence>MTCILLGTILLDSVNMTPETGKVTSKDEEIVAALEERFPDLPPQKEVFDALQQAKFDVTGLSTEQILLKDFKELSEGETKLAISTVYTTLENFLFRPNFINDLKMFAGRYCYDIHVLMTISLNEGGEPSRQVAIYTDNDDLSNRVCCTLEECQNPCLQLEPIEHGFQEIRAYQQGSSSVSQKQIVPLIKDCIHRRQQGLSMNRRTSSTEAVNGSAPVSEGSSGVLDLSGPDVDSQNTEYMGENLLDNSQVLNASLQAHGDVNVDLMSPDSGLATIRSNRSSKESSVFLSDDSPIREAIGPSSSLLQGYDMFSSLPEDETVEDGVAPIDNANRFDLFGLDLVHSNNIKTDSLEDNQDFLVNDGIPKAELAPQKDNDVEAVPLSDHVSMDLMKETTMSTELVKAEDDKIYNQDRIGDEPVKEQVRSQISYTTDGIGMVIVDKKVPPTPMNSLVEGSPLDEGPPNIFAEDVIEKMNEIGNVGSHQADCMYLRQKNEYESTKTMSEESDGWTSHQNELSNTVTQDSDLWMKFDQGSSQLNFKDYDRWSEFDLQPNVSTEISASDIWNSIEQISTQAFGDEPATSDELDKTPSVSHDLWNISGKETVLSGFHKFDEYYKFQNEIPSVSESSDVADKQEEGNEQQYETTFNVGKLPVSKEYSDQPRLRDEAVKGAIQPIKILPEVSDNAEQRIQSSDHENPVWTKPILETYLHPSYNLSDPKQEVTLNSDILSEPKNDDGQPVAENADDWATFDQEANSSASDSDDPLSEKATQKTVCTYNVCGSRQEKNKGFENVNVWNESTQADSQLTAQGLETCNTCQHDIKYSPSDHVEKQNTHADLVTEARNDSVWDITQPAFKMQTLEVQQEHDHSRTIFEAVDSADAQEHKPPSPHLSDVWNEFEKNRYSSSESLDAWGAPVKTFSQQSVELPVKLNNSDQEARYSATQNVYVWNKEQENHQLQEGKQNPWNIFEQDSGQSTFESQAWYNQMQEISQADTDHLEMYHASDIGKQFGNDKSQEKEKDLTQNNKETTLDLYDTHCEAEEHSHLSSQHDYRHHESEYHVRPIEHPDEPLEKVLKHPDLWSDSEYEFIHSPGDVLISNKFEHKLSQSNVPNPDGQTTGESNQSFTENYSVWTESWQEVPHLLSTTSDDCKESKRELIEPDVPDVITDYHQYTHQTFSAIPDLWNKSNQTFIASIAENTSLLNDSYSASNSPGIWNEAERQGSKSADRWTDVKENNKETMTNQPDLMIVSEPKFHLSFSAGANAWTESEHTFLYPDAESLGAYNDSMRQIAHSPIVDADPGHVHVQRVSTHPGQDFALTPDETFHKDEDLSELSGSVKFESMQTWQTFGIPVPCIHLQQGVTDLFGKSPISHSNYEKGFTHSDLGEFRVHRAHEVNQSALEYLDPWNPVEGVTAESISVESKSSHVEDIALMDKKQIQCSGFDNMSNIIRTDEVEATNLEYTDSISSNKQTTNMYSPNVGVTKNEIPFSKFSSPDEYFTSTAPDRILASQSTGSQGSNVMEYFSVSDKNLLPIEPLKEFSPVQTEDEPLCGTISFAETTTHKCFPTHIMPGKAELSYENVEPVNAASDYFYEIDGLKAWPKAIEHNNLFLPADDAAALHNSNESNQRSIETEHVENKPSENSWVSFGNLDSNISINMMSSSPPTCAQKSDFWEAFSAQKCNLTHDVDHSHYKAIENFSPDSECITKTDGQDEDGENVLSTANTNLHSTQSDTNLAKRFDKQSSFLLTDISSLTSLISSTEIDSSSLEVEYVDKSDSNLASKIFEHGSNEDNKLISDEDERMGEMDYIVVAGRERMSGADTNGQDKENMVMEDINARILNIDYQGQTLSTSPSITVQPELSDNESSALESSSTEYLPANKILDDPFMRTNCQDEGKINLDENASIEDEFNYQVNIEEEIDEKASIEDEFNDQVNIEEEIDEEASTGDEFNEEINIQDEINEKAGIEDKFNKQDNIQEKIDEKADIKDEFNEEINIEDKIDVEANIKDEFKEQGKIQEEFDEKANIEDEFNIKDPIDENVSIEDEVNEQANIQEKINEKADIKDEFNEEINIEDKIDVKASIKDEFNEQSKIQEEFDEKANIKDEFNIKDTIDENVSIEDEFNEQANIQEKINEKVDIKDEFNEEINIEDKIDVEASITDEFNEQGKIQEEFDEKANIEDEFNIKDTIDENVSIEDEFNEQANIQEKIDEKASVEDEFNKRGNFQAKIDDKSSIDNEFNKQSKIQEEINEKANIEDKFNEGINIEDTIDENASIVDEFNEQDKIEEEIDEKNSIEDEFDEEINIQGNIDVETNIEDEFNKQGKVQLDIDEKNNLEDKFNDQVNIQDKISEKTRIGEEFNEQINTQEEIDEKTSVEDEFNEDGNIQEEIYEIASIEDEFREEINIQEEIDDKASIEDEFNEQGNIQEKINEKANLENEFNEEINIQEEIDDKASIEDEFNEQGNIQEKINEKANLENEFNEEINIQEEIDEKANIEDEFNEEFNIKDTINETLTIEDKFNDQGKIQEEINEKASIGDDFKEQVNIQDKIGKVASIEDKSNDQVNIPDDIYEKTYLEDEIIEGIDIQDEINEKASIEEEFDKQGNIQEEMNEKASIKDEFREEINNQEEIEERTSIKHEFNKQGKTQEEINEEASIEDEFNEEIIIEDTIDENASIEDEFNEQGKIQEEIDEKASIEDEFNEQGNIQENNDENAIIEDEFNKQGKFQEEIDEKANIENEFNEEINIQDKIHMEASIKYEFNEHGNIQENINEKASIDDKFNGQVNIREEIDEKANIQEEFNEQINIQEEIDEETSVEDEFNEEGNIQEEIYEIASIEDEFSDEINIQDEIDDKASIEDQFNEQDNIQEETSMKNEFNEEIDKKDSFKDNFNEKAHSEDRSDRKFNSKDELVERASIEEGDTQSWTVLNANEPVDILSESSITETSGSESEHSVKELEAISSLADGNAAANETEETKDVQNMIHDVSLEMESMVWSNEMVSIDGSERIMPELPVREVHLLSNTVEGEKILNLSLPGLTDTCTSTELQEINSTELRLSTEDVRSKPEDVGMDIPFDEGVLSPLAEDSRPAPPNSLNLNGIQAGRKKLAAPEINLSLDQSEGSILSDDNLDTPDDLDINVDDLETPDEADSLEYSGHDETPIATNTAKEEVEPIPEYTAEQERTDNRLWRTVVIGEQEHRIDMKAIEPYQKVISHGGYYSDGLNAIIVFAACFLPESTGDNYHYVMENLFLYVISTLELLVAEDYLIVYLNGATPRRRMPGFTWMKRCYQMIDRRLRKNLKSFIIVHPSWFIRAILAVTRPFISSKFSSKIRYVSSLTELEELIPMQHVQIPEGIRKYEERKCLKRNTRLDEELKESSDSAKVSSLQSDPEAPSNEQE</sequence>
<dbReference type="FunFam" id="3.40.525.10:FF:000001">
    <property type="entry name" value="BCL2/adenovirus E1B protein-interacting protein 2"/>
    <property type="match status" value="1"/>
</dbReference>
<dbReference type="GO" id="GO:0006915">
    <property type="term" value="P:apoptotic process"/>
    <property type="evidence" value="ECO:0007669"/>
    <property type="project" value="UniProtKB-KW"/>
</dbReference>
<proteinExistence type="inferred from homology"/>
<dbReference type="OMA" id="HEWKDEN"/>
<comment type="subcellular location">
    <subcellularLocation>
        <location evidence="1">Cytoplasm</location>
    </subcellularLocation>
</comment>
<evidence type="ECO:0000256" key="2">
    <source>
        <dbReference type="ARBA" id="ARBA00010331"/>
    </source>
</evidence>
<organism evidence="11 12">
    <name type="scientific">Callorhinchus milii</name>
    <name type="common">Ghost shark</name>
    <dbReference type="NCBI Taxonomy" id="7868"/>
    <lineage>
        <taxon>Eukaryota</taxon>
        <taxon>Metazoa</taxon>
        <taxon>Chordata</taxon>
        <taxon>Craniata</taxon>
        <taxon>Vertebrata</taxon>
        <taxon>Chondrichthyes</taxon>
        <taxon>Holocephali</taxon>
        <taxon>Chimaeriformes</taxon>
        <taxon>Callorhinchidae</taxon>
        <taxon>Callorhinchus</taxon>
    </lineage>
</organism>
<dbReference type="STRING" id="7868.ENSCMIP00000023423"/>
<dbReference type="FunFam" id="3.10.310.20:FF:000002">
    <property type="entry name" value="Prune homolog 2 with BCH domain"/>
    <property type="match status" value="1"/>
</dbReference>
<evidence type="ECO:0000256" key="7">
    <source>
        <dbReference type="SAM" id="Coils"/>
    </source>
</evidence>
<feature type="coiled-coil region" evidence="7">
    <location>
        <begin position="2418"/>
        <end position="2485"/>
    </location>
</feature>
<dbReference type="Pfam" id="PF13716">
    <property type="entry name" value="CRAL_TRIO_2"/>
    <property type="match status" value="1"/>
</dbReference>
<name>A0A4W3I8W8_CALMI</name>
<keyword evidence="4" id="KW-0053">Apoptosis</keyword>
<evidence type="ECO:0000313" key="12">
    <source>
        <dbReference type="Proteomes" id="UP000314986"/>
    </source>
</evidence>